<evidence type="ECO:0000256" key="2">
    <source>
        <dbReference type="ARBA" id="ARBA00022723"/>
    </source>
</evidence>
<dbReference type="InterPro" id="IPR016431">
    <property type="entry name" value="Pyrv-formate_lyase-activ_prd"/>
</dbReference>
<dbReference type="CDD" id="cd01335">
    <property type="entry name" value="Radical_SAM"/>
    <property type="match status" value="1"/>
</dbReference>
<feature type="domain" description="Radical SAM core" evidence="6">
    <location>
        <begin position="60"/>
        <end position="297"/>
    </location>
</feature>
<evidence type="ECO:0000259" key="6">
    <source>
        <dbReference type="PROSITE" id="PS51918"/>
    </source>
</evidence>
<keyword evidence="1 5" id="KW-0949">S-adenosyl-L-methionine</keyword>
<dbReference type="Proteomes" id="UP000007384">
    <property type="component" value="Chromosome"/>
</dbReference>
<reference evidence="7" key="1">
    <citation type="submission" date="2012-03" db="EMBL/GenBank/DDBJ databases">
        <title>Complete sequence of Fervidobacterium pennivorans DSM 9078.</title>
        <authorList>
            <consortium name="US DOE Joint Genome Institute"/>
            <person name="Lucas S."/>
            <person name="Han J."/>
            <person name="Lapidus A."/>
            <person name="Cheng J.-F."/>
            <person name="Goodwin L."/>
            <person name="Pitluck S."/>
            <person name="Peters L."/>
            <person name="Ovchinnikova G."/>
            <person name="Lu M."/>
            <person name="Detter J.C."/>
            <person name="Han C."/>
            <person name="Tapia R."/>
            <person name="Land M."/>
            <person name="Hauser L."/>
            <person name="Kyrpides N."/>
            <person name="Ivanova N."/>
            <person name="Pagani I."/>
            <person name="Noll K.M."/>
            <person name="Woyke T."/>
        </authorList>
    </citation>
    <scope>NUCLEOTIDE SEQUENCE</scope>
    <source>
        <strain evidence="7">DSM 9078</strain>
    </source>
</reference>
<feature type="binding site" evidence="5">
    <location>
        <position position="85"/>
    </location>
    <ligand>
        <name>[4Fe-4S] cluster</name>
        <dbReference type="ChEBI" id="CHEBI:49883"/>
        <note>4Fe-4S-S-AdoMet</note>
    </ligand>
</feature>
<dbReference type="GO" id="GO:0046872">
    <property type="term" value="F:metal ion binding"/>
    <property type="evidence" value="ECO:0007669"/>
    <property type="project" value="UniProtKB-KW"/>
</dbReference>
<dbReference type="GO" id="GO:0016829">
    <property type="term" value="F:lyase activity"/>
    <property type="evidence" value="ECO:0007669"/>
    <property type="project" value="UniProtKB-KW"/>
</dbReference>
<dbReference type="AlphaFoldDB" id="H9U9W8"/>
<dbReference type="KEGG" id="fpe:Ferpe_0158"/>
<dbReference type="PANTHER" id="PTHR43075:SF1">
    <property type="entry name" value="FORMATE LYASE ACTIVATING ENZYME, PUTATIVE (AFU_ORTHOLOGUE AFUA_2G15630)-RELATED"/>
    <property type="match status" value="1"/>
</dbReference>
<proteinExistence type="predicted"/>
<dbReference type="GO" id="GO:0051536">
    <property type="term" value="F:iron-sulfur cluster binding"/>
    <property type="evidence" value="ECO:0007669"/>
    <property type="project" value="UniProtKB-KW"/>
</dbReference>
<dbReference type="PATRIC" id="fig|771875.3.peg.166"/>
<keyword evidence="2 5" id="KW-0479">Metal-binding</keyword>
<keyword evidence="4 5" id="KW-0411">Iron-sulfur</keyword>
<dbReference type="eggNOG" id="COG1313">
    <property type="taxonomic scope" value="Bacteria"/>
</dbReference>
<dbReference type="InterPro" id="IPR058240">
    <property type="entry name" value="rSAM_sf"/>
</dbReference>
<dbReference type="STRING" id="771875.Ferpe_0158"/>
<dbReference type="InterPro" id="IPR013785">
    <property type="entry name" value="Aldolase_TIM"/>
</dbReference>
<evidence type="ECO:0000256" key="5">
    <source>
        <dbReference type="PIRSR" id="PIRSR004869-50"/>
    </source>
</evidence>
<dbReference type="SFLD" id="SFLDS00029">
    <property type="entry name" value="Radical_SAM"/>
    <property type="match status" value="1"/>
</dbReference>
<keyword evidence="3 5" id="KW-0408">Iron</keyword>
<dbReference type="InterPro" id="IPR007197">
    <property type="entry name" value="rSAM"/>
</dbReference>
<dbReference type="PANTHER" id="PTHR43075">
    <property type="entry name" value="FORMATE LYASE ACTIVATING ENZYME, PUTATIVE (AFU_ORTHOLOGUE AFUA_2G15630)-RELATED"/>
    <property type="match status" value="1"/>
</dbReference>
<keyword evidence="8" id="KW-1185">Reference proteome</keyword>
<evidence type="ECO:0000313" key="7">
    <source>
        <dbReference type="EMBL" id="AFG34311.1"/>
    </source>
</evidence>
<feature type="binding site" evidence="5">
    <location>
        <position position="88"/>
    </location>
    <ligand>
        <name>[4Fe-4S] cluster</name>
        <dbReference type="ChEBI" id="CHEBI:49883"/>
        <note>4Fe-4S-S-AdoMet</note>
    </ligand>
</feature>
<gene>
    <name evidence="7" type="ordered locus">Ferpe_0158</name>
</gene>
<dbReference type="SUPFAM" id="SSF102114">
    <property type="entry name" value="Radical SAM enzymes"/>
    <property type="match status" value="1"/>
</dbReference>
<accession>H9U9W8</accession>
<dbReference type="PROSITE" id="PS51918">
    <property type="entry name" value="RADICAL_SAM"/>
    <property type="match status" value="1"/>
</dbReference>
<evidence type="ECO:0000256" key="3">
    <source>
        <dbReference type="ARBA" id="ARBA00023004"/>
    </source>
</evidence>
<evidence type="ECO:0000256" key="4">
    <source>
        <dbReference type="ARBA" id="ARBA00023014"/>
    </source>
</evidence>
<dbReference type="RefSeq" id="WP_014450779.1">
    <property type="nucleotide sequence ID" value="NC_017095.1"/>
</dbReference>
<organism evidence="7 8">
    <name type="scientific">Fervidobacterium pennivorans (strain DSM 9078 / Ven5)</name>
    <dbReference type="NCBI Taxonomy" id="771875"/>
    <lineage>
        <taxon>Bacteria</taxon>
        <taxon>Thermotogati</taxon>
        <taxon>Thermotogota</taxon>
        <taxon>Thermotogae</taxon>
        <taxon>Thermotogales</taxon>
        <taxon>Fervidobacteriaceae</taxon>
        <taxon>Fervidobacterium</taxon>
    </lineage>
</organism>
<evidence type="ECO:0000313" key="8">
    <source>
        <dbReference type="Proteomes" id="UP000007384"/>
    </source>
</evidence>
<dbReference type="EMBL" id="CP003260">
    <property type="protein sequence ID" value="AFG34311.1"/>
    <property type="molecule type" value="Genomic_DNA"/>
</dbReference>
<name>H9U9W8_FERPD</name>
<sequence length="300" mass="33643">MASYQEKLFNDSLSTLAKDLMEHLERCDLCPHQCGVNRFEGKVGFCRATADIEIASYGPHFGEESVLVGFGGSGTIFFTHCNMGCVFCQNYHISQLGEGRKVSIEELAGIMLTLQKMGCHNINLVTPTHYIPQIVSALVIAAKSGLRIPLVYNCGGYERKEIIALLDGIVDIYMPDFKYGDDEKALRYSKVPNYTKYAKEAVIEMQRQVGDLVVDDNGIALRGLIIRHLVMPNNVADSKKVLEFIAKEVSGKAYVNVMAQYYPTFKAHQFPEIARRITMGEYKEVLKFARQISPGFRFAE</sequence>
<dbReference type="Gene3D" id="3.20.20.70">
    <property type="entry name" value="Aldolase class I"/>
    <property type="match status" value="1"/>
</dbReference>
<dbReference type="HOGENOM" id="CLU_062674_0_1_0"/>
<dbReference type="PIRSF" id="PIRSF004869">
    <property type="entry name" value="PflX_prd"/>
    <property type="match status" value="1"/>
</dbReference>
<evidence type="ECO:0000256" key="1">
    <source>
        <dbReference type="ARBA" id="ARBA00022691"/>
    </source>
</evidence>
<dbReference type="SFLD" id="SFLDG01099">
    <property type="entry name" value="Uncharacterised_Radical_SAM_Su"/>
    <property type="match status" value="1"/>
</dbReference>
<dbReference type="Pfam" id="PF04055">
    <property type="entry name" value="Radical_SAM"/>
    <property type="match status" value="1"/>
</dbReference>
<protein>
    <submittedName>
        <fullName evidence="7">Pyruvate formate lyase activating protein-like uncharacterized Fe-S protein</fullName>
    </submittedName>
</protein>
<feature type="binding site" evidence="5">
    <location>
        <position position="81"/>
    </location>
    <ligand>
        <name>[4Fe-4S] cluster</name>
        <dbReference type="ChEBI" id="CHEBI:49883"/>
        <note>4Fe-4S-S-AdoMet</note>
    </ligand>
</feature>
<comment type="cofactor">
    <cofactor evidence="5">
        <name>[4Fe-4S] cluster</name>
        <dbReference type="ChEBI" id="CHEBI:49883"/>
    </cofactor>
    <text evidence="5">Binds 1 [4Fe-4S] cluster. The cluster is coordinated with 3 cysteines and an exchangeable S-adenosyl-L-methionine.</text>
</comment>
<dbReference type="InterPro" id="IPR040085">
    <property type="entry name" value="MJ0674-like"/>
</dbReference>